<comment type="caution">
    <text evidence="2">The sequence shown here is derived from an EMBL/GenBank/DDBJ whole genome shotgun (WGS) entry which is preliminary data.</text>
</comment>
<feature type="compositionally biased region" description="Basic and acidic residues" evidence="1">
    <location>
        <begin position="1"/>
        <end position="11"/>
    </location>
</feature>
<accession>A0A4U1FB19</accession>
<reference evidence="3" key="1">
    <citation type="journal article" date="2019" name="IScience">
        <title>Narwhal Genome Reveals Long-Term Low Genetic Diversity despite Current Large Abundance Size.</title>
        <authorList>
            <person name="Westbury M.V."/>
            <person name="Petersen B."/>
            <person name="Garde E."/>
            <person name="Heide-Jorgensen M.P."/>
            <person name="Lorenzen E.D."/>
        </authorList>
    </citation>
    <scope>NUCLEOTIDE SEQUENCE [LARGE SCALE GENOMIC DNA]</scope>
</reference>
<evidence type="ECO:0000313" key="2">
    <source>
        <dbReference type="EMBL" id="TKC46831.1"/>
    </source>
</evidence>
<dbReference type="EMBL" id="RWIC01000240">
    <property type="protein sequence ID" value="TKC46831.1"/>
    <property type="molecule type" value="Genomic_DNA"/>
</dbReference>
<gene>
    <name evidence="2" type="ORF">EI555_002929</name>
</gene>
<sequence length="73" mass="8258">KNILQNKEKNLLKTSRSPLKALKHTEDPKPTQTLINAPPESLQSTHLILKDITNVNLTPVVKNQKTKSFSKKE</sequence>
<organism evidence="2 3">
    <name type="scientific">Monodon monoceros</name>
    <name type="common">Narwhal</name>
    <name type="synonym">Ceratodon monodon</name>
    <dbReference type="NCBI Taxonomy" id="40151"/>
    <lineage>
        <taxon>Eukaryota</taxon>
        <taxon>Metazoa</taxon>
        <taxon>Chordata</taxon>
        <taxon>Craniata</taxon>
        <taxon>Vertebrata</taxon>
        <taxon>Euteleostomi</taxon>
        <taxon>Mammalia</taxon>
        <taxon>Eutheria</taxon>
        <taxon>Laurasiatheria</taxon>
        <taxon>Artiodactyla</taxon>
        <taxon>Whippomorpha</taxon>
        <taxon>Cetacea</taxon>
        <taxon>Odontoceti</taxon>
        <taxon>Monodontidae</taxon>
        <taxon>Monodon</taxon>
    </lineage>
</organism>
<proteinExistence type="predicted"/>
<feature type="non-terminal residue" evidence="2">
    <location>
        <position position="1"/>
    </location>
</feature>
<dbReference type="Proteomes" id="UP000308365">
    <property type="component" value="Unassembled WGS sequence"/>
</dbReference>
<evidence type="ECO:0000313" key="3">
    <source>
        <dbReference type="Proteomes" id="UP000308365"/>
    </source>
</evidence>
<evidence type="ECO:0000256" key="1">
    <source>
        <dbReference type="SAM" id="MobiDB-lite"/>
    </source>
</evidence>
<protein>
    <submittedName>
        <fullName evidence="2">Uncharacterized protein</fullName>
    </submittedName>
</protein>
<dbReference type="AlphaFoldDB" id="A0A4U1FB19"/>
<feature type="region of interest" description="Disordered" evidence="1">
    <location>
        <begin position="1"/>
        <end position="37"/>
    </location>
</feature>
<name>A0A4U1FB19_MONMO</name>